<gene>
    <name evidence="1" type="ORF">TRM7557_03285</name>
</gene>
<dbReference type="Proteomes" id="UP000052022">
    <property type="component" value="Unassembled WGS sequence"/>
</dbReference>
<protein>
    <submittedName>
        <fullName evidence="1">Uncharacterized protein</fullName>
    </submittedName>
</protein>
<proteinExistence type="predicted"/>
<dbReference type="AlphaFoldDB" id="A0A0P1GH61"/>
<dbReference type="EMBL" id="CYSD01000042">
    <property type="protein sequence ID" value="CUH81189.1"/>
    <property type="molecule type" value="Genomic_DNA"/>
</dbReference>
<accession>A0A0P1GH61</accession>
<evidence type="ECO:0000313" key="1">
    <source>
        <dbReference type="EMBL" id="CUH81189.1"/>
    </source>
</evidence>
<name>A0A0P1GH61_9RHOB</name>
<evidence type="ECO:0000313" key="2">
    <source>
        <dbReference type="Proteomes" id="UP000052022"/>
    </source>
</evidence>
<sequence length="77" mass="8998">MLQDKRKDLDSERQKKLLQRLVEELSRSQPDLYYQTTSTIALLLEAHIQRGAGLSLEERDLLQPLSKRDIELLLSLH</sequence>
<keyword evidence="2" id="KW-1185">Reference proteome</keyword>
<dbReference type="RefSeq" id="WP_058291281.1">
    <property type="nucleotide sequence ID" value="NZ_CYSD01000042.1"/>
</dbReference>
<dbReference type="OrthoDB" id="7679210at2"/>
<reference evidence="1 2" key="1">
    <citation type="submission" date="2015-09" db="EMBL/GenBank/DDBJ databases">
        <authorList>
            <consortium name="Swine Surveillance"/>
        </authorList>
    </citation>
    <scope>NUCLEOTIDE SEQUENCE [LARGE SCALE GENOMIC DNA]</scope>
    <source>
        <strain evidence="1 2">CECT 7557</strain>
    </source>
</reference>
<organism evidence="1 2">
    <name type="scientific">Tritonibacter multivorans</name>
    <dbReference type="NCBI Taxonomy" id="928856"/>
    <lineage>
        <taxon>Bacteria</taxon>
        <taxon>Pseudomonadati</taxon>
        <taxon>Pseudomonadota</taxon>
        <taxon>Alphaproteobacteria</taxon>
        <taxon>Rhodobacterales</taxon>
        <taxon>Paracoccaceae</taxon>
        <taxon>Tritonibacter</taxon>
    </lineage>
</organism>